<organism evidence="5 6">
    <name type="scientific">Sandaracinus amylolyticus</name>
    <dbReference type="NCBI Taxonomy" id="927083"/>
    <lineage>
        <taxon>Bacteria</taxon>
        <taxon>Pseudomonadati</taxon>
        <taxon>Myxococcota</taxon>
        <taxon>Polyangia</taxon>
        <taxon>Polyangiales</taxon>
        <taxon>Sandaracinaceae</taxon>
        <taxon>Sandaracinus</taxon>
    </lineage>
</organism>
<feature type="compositionally biased region" description="Low complexity" evidence="2">
    <location>
        <begin position="57"/>
        <end position="67"/>
    </location>
</feature>
<feature type="region of interest" description="Disordered" evidence="2">
    <location>
        <begin position="22"/>
        <end position="67"/>
    </location>
</feature>
<dbReference type="GO" id="GO:0030246">
    <property type="term" value="F:carbohydrate binding"/>
    <property type="evidence" value="ECO:0007669"/>
    <property type="project" value="InterPro"/>
</dbReference>
<sequence>MKRTLLALLVLAITSPVLAQEEPAHGAGGSGETMPGHPPVAAGHGGGAGSRTPFDAPPVATATPSAAVPPGTVRVIVSDVDGRPIEGATVLLGTMQQGGDRNRVSALTAADGTHRWDDLPTGTSQAYRVNVPFEGATYSSTPFQLPTDRGYDVRVVRLPVTHDDRTVLQLIGQTFVEVRDERLHVIQQAQLANMSQTPQTYVFPEGGLRVRLPEGFMAFQTQPVMTDQRVEQVADYGMRIQGSLPPGRVTLTWAYDLPITGRDMAVEFPVPFRTYIYRVITDAPPGMELEADGLPEVQSFEDSGRPLFGTEVQRRPGDAPFESFTLRFTNIPGPGPLRWIAVAAAVLIALGGAYGAARGGSPERVAKESRERRKQELLEEAAQLERELERGEIGPQYRQSRHDAIVRELAVLLHQEQRAS</sequence>
<keyword evidence="3" id="KW-0472">Membrane</keyword>
<dbReference type="EMBL" id="CP011125">
    <property type="protein sequence ID" value="AKF10655.1"/>
    <property type="molecule type" value="Genomic_DNA"/>
</dbReference>
<dbReference type="AlphaFoldDB" id="A0A0F6W996"/>
<protein>
    <recommendedName>
        <fullName evidence="7">Carboxypeptidase regulatory-like domain-containing protein</fullName>
    </recommendedName>
</protein>
<reference evidence="5 6" key="1">
    <citation type="submission" date="2015-03" db="EMBL/GenBank/DDBJ databases">
        <title>Genome assembly of Sandaracinus amylolyticus DSM 53668.</title>
        <authorList>
            <person name="Sharma G."/>
            <person name="Subramanian S."/>
        </authorList>
    </citation>
    <scope>NUCLEOTIDE SEQUENCE [LARGE SCALE GENOMIC DNA]</scope>
    <source>
        <strain evidence="5 6">DSM 53668</strain>
    </source>
</reference>
<feature type="coiled-coil region" evidence="1">
    <location>
        <begin position="367"/>
        <end position="394"/>
    </location>
</feature>
<dbReference type="InterPro" id="IPR013784">
    <property type="entry name" value="Carb-bd-like_fold"/>
</dbReference>
<proteinExistence type="predicted"/>
<name>A0A0F6W996_9BACT</name>
<dbReference type="KEGG" id="samy:DB32_007804"/>
<evidence type="ECO:0000256" key="1">
    <source>
        <dbReference type="SAM" id="Coils"/>
    </source>
</evidence>
<keyword evidence="4" id="KW-0732">Signal</keyword>
<dbReference type="SUPFAM" id="SSF49452">
    <property type="entry name" value="Starch-binding domain-like"/>
    <property type="match status" value="1"/>
</dbReference>
<evidence type="ECO:0000256" key="4">
    <source>
        <dbReference type="SAM" id="SignalP"/>
    </source>
</evidence>
<dbReference type="STRING" id="927083.DB32_007804"/>
<keyword evidence="3" id="KW-1133">Transmembrane helix</keyword>
<evidence type="ECO:0000313" key="6">
    <source>
        <dbReference type="Proteomes" id="UP000034883"/>
    </source>
</evidence>
<dbReference type="Proteomes" id="UP000034883">
    <property type="component" value="Chromosome"/>
</dbReference>
<dbReference type="RefSeq" id="WP_053237603.1">
    <property type="nucleotide sequence ID" value="NZ_CP011125.1"/>
</dbReference>
<dbReference type="OrthoDB" id="5505551at2"/>
<keyword evidence="3" id="KW-0812">Transmembrane</keyword>
<feature type="signal peptide" evidence="4">
    <location>
        <begin position="1"/>
        <end position="19"/>
    </location>
</feature>
<accession>A0A0F6W996</accession>
<keyword evidence="6" id="KW-1185">Reference proteome</keyword>
<evidence type="ECO:0000256" key="3">
    <source>
        <dbReference type="SAM" id="Phobius"/>
    </source>
</evidence>
<evidence type="ECO:0000313" key="5">
    <source>
        <dbReference type="EMBL" id="AKF10655.1"/>
    </source>
</evidence>
<evidence type="ECO:0008006" key="7">
    <source>
        <dbReference type="Google" id="ProtNLM"/>
    </source>
</evidence>
<gene>
    <name evidence="5" type="ORF">DB32_007804</name>
</gene>
<keyword evidence="1" id="KW-0175">Coiled coil</keyword>
<evidence type="ECO:0000256" key="2">
    <source>
        <dbReference type="SAM" id="MobiDB-lite"/>
    </source>
</evidence>
<feature type="chain" id="PRO_5002511880" description="Carboxypeptidase regulatory-like domain-containing protein" evidence="4">
    <location>
        <begin position="20"/>
        <end position="420"/>
    </location>
</feature>
<feature type="transmembrane region" description="Helical" evidence="3">
    <location>
        <begin position="337"/>
        <end position="357"/>
    </location>
</feature>